<proteinExistence type="predicted"/>
<evidence type="ECO:0000256" key="1">
    <source>
        <dbReference type="ARBA" id="ARBA00012528"/>
    </source>
</evidence>
<dbReference type="CDD" id="cd01949">
    <property type="entry name" value="GGDEF"/>
    <property type="match status" value="1"/>
</dbReference>
<dbReference type="KEGG" id="dgg:DGI_3478"/>
<dbReference type="EMBL" id="CP006585">
    <property type="protein sequence ID" value="AGW15156.1"/>
    <property type="molecule type" value="Genomic_DNA"/>
</dbReference>
<comment type="catalytic activity">
    <reaction evidence="2">
        <text>2 GTP = 3',3'-c-di-GMP + 2 diphosphate</text>
        <dbReference type="Rhea" id="RHEA:24898"/>
        <dbReference type="ChEBI" id="CHEBI:33019"/>
        <dbReference type="ChEBI" id="CHEBI:37565"/>
        <dbReference type="ChEBI" id="CHEBI:58805"/>
        <dbReference type="EC" id="2.7.7.65"/>
    </reaction>
</comment>
<dbReference type="STRING" id="1121448.DGI_3478"/>
<dbReference type="EC" id="2.7.7.65" evidence="1"/>
<dbReference type="PANTHER" id="PTHR45138:SF9">
    <property type="entry name" value="DIGUANYLATE CYCLASE DGCM-RELATED"/>
    <property type="match status" value="1"/>
</dbReference>
<dbReference type="eggNOG" id="COG3706">
    <property type="taxonomic scope" value="Bacteria"/>
</dbReference>
<dbReference type="GO" id="GO:1902201">
    <property type="term" value="P:negative regulation of bacterial-type flagellum-dependent cell motility"/>
    <property type="evidence" value="ECO:0007669"/>
    <property type="project" value="TreeGrafter"/>
</dbReference>
<dbReference type="OrthoDB" id="9759607at2"/>
<dbReference type="GO" id="GO:0052621">
    <property type="term" value="F:diguanylate cyclase activity"/>
    <property type="evidence" value="ECO:0007669"/>
    <property type="project" value="UniProtKB-EC"/>
</dbReference>
<evidence type="ECO:0000313" key="4">
    <source>
        <dbReference type="EMBL" id="AGW15156.1"/>
    </source>
</evidence>
<dbReference type="RefSeq" id="WP_021762279.1">
    <property type="nucleotide sequence ID" value="NC_022444.1"/>
</dbReference>
<dbReference type="InterPro" id="IPR029787">
    <property type="entry name" value="Nucleotide_cyclase"/>
</dbReference>
<dbReference type="FunFam" id="3.30.70.270:FF:000001">
    <property type="entry name" value="Diguanylate cyclase domain protein"/>
    <property type="match status" value="1"/>
</dbReference>
<reference evidence="4 5" key="1">
    <citation type="journal article" date="2013" name="J. Bacteriol.">
        <title>Roles of HynAB and Ech, the only two hydrogenases found in the model sulfate reducer Desulfovibrio gigas.</title>
        <authorList>
            <person name="Morais-Silva F.O."/>
            <person name="Santos C.I."/>
            <person name="Rodrigues R."/>
            <person name="Pereira I.A."/>
            <person name="Rodrigues-Pousada C."/>
        </authorList>
    </citation>
    <scope>NUCLEOTIDE SEQUENCE [LARGE SCALE GENOMIC DNA]</scope>
    <source>
        <strain evidence="5">ATCC 19364 / DSM 1382 / NCIMB 9332 / VKM B-1759</strain>
    </source>
</reference>
<dbReference type="InterPro" id="IPR050469">
    <property type="entry name" value="Diguanylate_Cyclase"/>
</dbReference>
<name>T2GG54_MEGG1</name>
<dbReference type="InterPro" id="IPR043128">
    <property type="entry name" value="Rev_trsase/Diguanyl_cyclase"/>
</dbReference>
<organism evidence="4 5">
    <name type="scientific">Megalodesulfovibrio gigas (strain ATCC 19364 / DSM 1382 / NCIMB 9332 / VKM B-1759)</name>
    <name type="common">Desulfovibrio gigas</name>
    <dbReference type="NCBI Taxonomy" id="1121448"/>
    <lineage>
        <taxon>Bacteria</taxon>
        <taxon>Pseudomonadati</taxon>
        <taxon>Thermodesulfobacteriota</taxon>
        <taxon>Desulfovibrionia</taxon>
        <taxon>Desulfovibrionales</taxon>
        <taxon>Desulfovibrionaceae</taxon>
        <taxon>Megalodesulfovibrio</taxon>
    </lineage>
</organism>
<dbReference type="InterPro" id="IPR000160">
    <property type="entry name" value="GGDEF_dom"/>
</dbReference>
<dbReference type="InterPro" id="IPR029016">
    <property type="entry name" value="GAF-like_dom_sf"/>
</dbReference>
<dbReference type="SUPFAM" id="SSF55781">
    <property type="entry name" value="GAF domain-like"/>
    <property type="match status" value="1"/>
</dbReference>
<dbReference type="GO" id="GO:0043709">
    <property type="term" value="P:cell adhesion involved in single-species biofilm formation"/>
    <property type="evidence" value="ECO:0007669"/>
    <property type="project" value="TreeGrafter"/>
</dbReference>
<dbReference type="SMART" id="SM00267">
    <property type="entry name" value="GGDEF"/>
    <property type="match status" value="1"/>
</dbReference>
<dbReference type="Pfam" id="PF00990">
    <property type="entry name" value="GGDEF"/>
    <property type="match status" value="1"/>
</dbReference>
<dbReference type="NCBIfam" id="TIGR00254">
    <property type="entry name" value="GGDEF"/>
    <property type="match status" value="1"/>
</dbReference>
<dbReference type="Gene3D" id="3.30.70.270">
    <property type="match status" value="1"/>
</dbReference>
<dbReference type="Gene3D" id="3.30.450.40">
    <property type="match status" value="1"/>
</dbReference>
<evidence type="ECO:0000313" key="5">
    <source>
        <dbReference type="Proteomes" id="UP000016587"/>
    </source>
</evidence>
<dbReference type="GO" id="GO:0005886">
    <property type="term" value="C:plasma membrane"/>
    <property type="evidence" value="ECO:0007669"/>
    <property type="project" value="TreeGrafter"/>
</dbReference>
<keyword evidence="5" id="KW-1185">Reference proteome</keyword>
<dbReference type="PANTHER" id="PTHR45138">
    <property type="entry name" value="REGULATORY COMPONENTS OF SENSORY TRANSDUCTION SYSTEM"/>
    <property type="match status" value="1"/>
</dbReference>
<dbReference type="PATRIC" id="fig|1121448.10.peg.3428"/>
<dbReference type="AlphaFoldDB" id="T2GG54"/>
<gene>
    <name evidence="4" type="ORF">DGI_3478</name>
</gene>
<protein>
    <recommendedName>
        <fullName evidence="1">diguanylate cyclase</fullName>
        <ecNumber evidence="1">2.7.7.65</ecNumber>
    </recommendedName>
</protein>
<accession>T2GG54</accession>
<evidence type="ECO:0000256" key="2">
    <source>
        <dbReference type="ARBA" id="ARBA00034247"/>
    </source>
</evidence>
<reference evidence="5" key="2">
    <citation type="submission" date="2013-07" db="EMBL/GenBank/DDBJ databases">
        <authorList>
            <person name="Morais-Silva F.O."/>
            <person name="Rezende A.M."/>
            <person name="Pimentel C."/>
            <person name="Resende D.M."/>
            <person name="Santos C.I."/>
            <person name="Clemente C."/>
            <person name="de Oliveira L.M."/>
            <person name="da Silva S.M."/>
            <person name="Costa D.A."/>
            <person name="Varela-Raposo A."/>
            <person name="Horacio E.C.A."/>
            <person name="Matos M."/>
            <person name="Flores O."/>
            <person name="Ruiz J.C."/>
            <person name="Rodrigues-Pousada C."/>
        </authorList>
    </citation>
    <scope>NUCLEOTIDE SEQUENCE [LARGE SCALE GENOMIC DNA]</scope>
    <source>
        <strain evidence="5">ATCC 19364 / DSM 1382 / NCIMB 9332 / VKM B-1759</strain>
    </source>
</reference>
<evidence type="ECO:0000259" key="3">
    <source>
        <dbReference type="PROSITE" id="PS50887"/>
    </source>
</evidence>
<sequence length="502" mass="55997">MTRLETSDCMWGVGLADSVARTVEQSAGERYSLRSFSCQAIPAPADYSRDNPCLIWIAWSAWEHMTLLQQQFFTRLESAPKVLLLDEDVPISHVEDLLIQGSFSTMRLPLKPEQVLDALHRAEEVAHLYADIYKMTQEIYLERELLARKNEQLSFINQFISRAAQSLEPAAVLNGACQDLKRLLPVDMLQGIFWNTEQPAPQNTLPGLEAVCFMATDKDSEPRQAWLHLLLDSATRATGQPVRSYQILPLASDGSTLAGIPPRPTPGTVMFLPAACGGIQFGCLALHTSSPVNLGRDQVELLHTAASHLSLALRNALLFDKARNEAEYDGLTMIHNRRHFDRRLREELTRHERYGHPLSLLLLDMDHFKSINDTFGHQAGDAVLMELGAMLKTTVRATDYPARYGGEEFTVILPQTDAAQAWTLAERLRTRIMGMTFNHQGERFRITASVGIATHTPGAQATPATPESLLREADEALYAAKGAGRNQVHWNMAEDHLQVAAR</sequence>
<dbReference type="PROSITE" id="PS50887">
    <property type="entry name" value="GGDEF"/>
    <property type="match status" value="1"/>
</dbReference>
<feature type="domain" description="GGDEF" evidence="3">
    <location>
        <begin position="356"/>
        <end position="493"/>
    </location>
</feature>
<dbReference type="SUPFAM" id="SSF55073">
    <property type="entry name" value="Nucleotide cyclase"/>
    <property type="match status" value="1"/>
</dbReference>
<dbReference type="HOGENOM" id="CLU_000445_11_24_7"/>
<dbReference type="Proteomes" id="UP000016587">
    <property type="component" value="Chromosome"/>
</dbReference>